<dbReference type="PANTHER" id="PTHR46880">
    <property type="entry name" value="RAS-ASSOCIATING DOMAIN-CONTAINING PROTEIN"/>
    <property type="match status" value="1"/>
</dbReference>
<dbReference type="GO" id="GO:0016874">
    <property type="term" value="F:ligase activity"/>
    <property type="evidence" value="ECO:0007669"/>
    <property type="project" value="UniProtKB-KW"/>
</dbReference>
<dbReference type="EMBL" id="JASAOG010000017">
    <property type="protein sequence ID" value="KAK0064592.1"/>
    <property type="molecule type" value="Genomic_DNA"/>
</dbReference>
<comment type="caution">
    <text evidence="1">The sequence shown here is derived from an EMBL/GenBank/DDBJ whole genome shotgun (WGS) entry which is preliminary data.</text>
</comment>
<proteinExistence type="predicted"/>
<evidence type="ECO:0000313" key="2">
    <source>
        <dbReference type="Proteomes" id="UP001233172"/>
    </source>
</evidence>
<name>A0AAD8FGW2_BIOPF</name>
<accession>A0AAD8FGW2</accession>
<protein>
    <submittedName>
        <fullName evidence="1">E3 SUMO-protein ligase</fullName>
    </submittedName>
</protein>
<evidence type="ECO:0000313" key="1">
    <source>
        <dbReference type="EMBL" id="KAK0064592.1"/>
    </source>
</evidence>
<dbReference type="PANTHER" id="PTHR46880:SF8">
    <property type="entry name" value="E3 SUMO-PROTEIN LIGASE KIAA1586"/>
    <property type="match status" value="1"/>
</dbReference>
<keyword evidence="1" id="KW-0436">Ligase</keyword>
<dbReference type="InterPro" id="IPR012337">
    <property type="entry name" value="RNaseH-like_sf"/>
</dbReference>
<organism evidence="1 2">
    <name type="scientific">Biomphalaria pfeifferi</name>
    <name type="common">Bloodfluke planorb</name>
    <name type="synonym">Freshwater snail</name>
    <dbReference type="NCBI Taxonomy" id="112525"/>
    <lineage>
        <taxon>Eukaryota</taxon>
        <taxon>Metazoa</taxon>
        <taxon>Spiralia</taxon>
        <taxon>Lophotrochozoa</taxon>
        <taxon>Mollusca</taxon>
        <taxon>Gastropoda</taxon>
        <taxon>Heterobranchia</taxon>
        <taxon>Euthyneura</taxon>
        <taxon>Panpulmonata</taxon>
        <taxon>Hygrophila</taxon>
        <taxon>Lymnaeoidea</taxon>
        <taxon>Planorbidae</taxon>
        <taxon>Biomphalaria</taxon>
    </lineage>
</organism>
<gene>
    <name evidence="1" type="ORF">Bpfe_006251</name>
</gene>
<dbReference type="Proteomes" id="UP001233172">
    <property type="component" value="Unassembled WGS sequence"/>
</dbReference>
<dbReference type="SUPFAM" id="SSF53098">
    <property type="entry name" value="Ribonuclease H-like"/>
    <property type="match status" value="1"/>
</dbReference>
<reference evidence="1" key="1">
    <citation type="journal article" date="2023" name="PLoS Negl. Trop. Dis.">
        <title>A genome sequence for Biomphalaria pfeifferi, the major vector snail for the human-infecting parasite Schistosoma mansoni.</title>
        <authorList>
            <person name="Bu L."/>
            <person name="Lu L."/>
            <person name="Laidemitt M.R."/>
            <person name="Zhang S.M."/>
            <person name="Mutuku M."/>
            <person name="Mkoji G."/>
            <person name="Steinauer M."/>
            <person name="Loker E.S."/>
        </authorList>
    </citation>
    <scope>NUCLEOTIDE SEQUENCE</scope>
    <source>
        <strain evidence="1">KasaAsao</strain>
    </source>
</reference>
<sequence>MSKRQADDCSGNTSKKRCLEFKKEWLTGWSVATDLPHASGQHVQLGEIFEFSESLGVTCKICVKAGATSEWTSGKTWTDWKVDHLKKHLGQKAHVDSVTKLKNQSRGIFKSMLTESKEEREMRKEMAQQQQATPDEVKILIDNVLLAIKINSSMLSVQDIHDHVGKYVKIPESWRSKNYAFEFSECVNSVVKTEMFTEIKNAAYHTLIVDESTDISVSKKLILYMKYRNENESIYKTVFAGILKVIACDSLSIFQAIQNFYIENGFDLNKMVMFTSDGASVMLGKRKGVAALLRQLIPHLSEQHCVAHREDLGLDEAWKNIPLMKEIETLLRTVYTIFCRSSVKKAKFEELAKAADADVIAFRPLHEVRKREEDNDPVHRYCLEKLSKPELHVAIGILNDVLAELAELTKILQRSVLSTVEAFQFAKAKIKKLRSQYLGENKHFLEETSILISSFKVPVNTASIIKFIQQVCDHMDSRFPDDELKDWSVFEKDCFCATANQEEYSFGHEQMKSLATRYCLLLQKDEDILKSDLCKQYSEFKILINKLKCGSLTTFSDILAFTQQQDHLNKLFLIMDICGTFQASSSDCERGFSLMNSIKTKARNRLEVEHLDHLMRIKLFLNSGKTVNIKFITSGKQKRTKRLFEVD</sequence>
<dbReference type="AlphaFoldDB" id="A0AAD8FGW2"/>
<reference evidence="1" key="2">
    <citation type="submission" date="2023-04" db="EMBL/GenBank/DDBJ databases">
        <authorList>
            <person name="Bu L."/>
            <person name="Lu L."/>
            <person name="Laidemitt M.R."/>
            <person name="Zhang S.M."/>
            <person name="Mutuku M."/>
            <person name="Mkoji G."/>
            <person name="Steinauer M."/>
            <person name="Loker E.S."/>
        </authorList>
    </citation>
    <scope>NUCLEOTIDE SEQUENCE</scope>
    <source>
        <strain evidence="1">KasaAsao</strain>
        <tissue evidence="1">Whole Snail</tissue>
    </source>
</reference>
<keyword evidence="2" id="KW-1185">Reference proteome</keyword>